<sequence length="1066" mass="121869">MMENNKMLNENDIEQLTLQRLQPLGWEYRYGKDLPVHEGKFARGDLSGVVFVEQLREAVRKLNPQLPESAVDSVVKSATKSDIGDLVVRNQAFYKLLRDGVRVEYQAPNSHGQNEQKIEMARLVDFEHWGNNRFVAVNQLEIRSRKGGKRIPDIIGFVNGLPLVVFELKNPLRESADLLQAFNQFETYKDEIAELFVYNQALIISDGIVALLGSLSADFQRFTPWKVVDEKNKSARLYFDDELQSLLNGLLKPEDLLDYIRYFVLFERDSVGKTIKKIAAYHQYYGVNEAVDSTIWATSEQGDRRIGVMWHTQGSGKSISMLFYAGKLLAQPELKNPTIVVVTDRNDLDGQLFQTFSSGKDLIKQTPQQVEDRDQLRQLLAQNEVGGVFFTTIQKFALNEEESRFPILNERSNIIVISDEAHRSQYGFTQKLHNGKFQTGYARHLRDALPNASFIGFTGTPISLEDKDTQDVFGRYVSIYDLQDAVEDGATVPIVYEARQIKLAENANHDELFAEIDELLEGEENPKLRLREKLLGSEARLHDLAVDFVQHFAKRNEVVDSKSMMVVSSRQICVDLYNQIIALHPEWHSDNINEGAIKIVMTGSASDASEMQKHVYSKQEKQTLERRFKDPNDPLKVVIVRDMWLTGFDAPCCNTMYLDKPMKGHNLMQAIARVNRVFRNKSRENGGLIVDYVGIADELKDATQQYTNSQGKGKLADSVIDVFFKMKEHLEVIRSLFTTPVEGKTFDVQTVLEKDNPNELLMAIRFAANHILSLDQLSFDGKAHEQHWFNKKETEPRKKAFLKAAGLVKKGYMLCGALAEVEPYNQEIAFYDAVRAILTKREQKGTGTNERQILLKKLVNQTVYSEGVIDLFDLLEKPQPQISLLSEEFLQTVKNSPTKNLWVTAMERYLASEIKVKSGTNLTLQKDFEQRLKEALNQYHNHNLTVVEILDQLFKMSQDFQERLALGKKLGLTKEELAFYEALSQNQSAKDLMGDEVLSKLAKEITETLRKSVTIDWQYKEAVRARIRLLVRRALQKYKYPPDKQEEAVTYVIKQAEEIAEDLTGL</sequence>
<keyword evidence="9 10" id="KW-0238">DNA-binding</keyword>
<organism evidence="12 13">
    <name type="scientific">Haemophilus influenzae F3047</name>
    <dbReference type="NCBI Taxonomy" id="935897"/>
    <lineage>
        <taxon>Bacteria</taxon>
        <taxon>Pseudomonadati</taxon>
        <taxon>Pseudomonadota</taxon>
        <taxon>Gammaproteobacteria</taxon>
        <taxon>Pasteurellales</taxon>
        <taxon>Pasteurellaceae</taxon>
        <taxon>Haemophilus</taxon>
    </lineage>
</organism>
<dbReference type="GO" id="GO:0005524">
    <property type="term" value="F:ATP binding"/>
    <property type="evidence" value="ECO:0007669"/>
    <property type="project" value="UniProtKB-KW"/>
</dbReference>
<dbReference type="Pfam" id="PF22679">
    <property type="entry name" value="T1R_D3-like"/>
    <property type="match status" value="1"/>
</dbReference>
<dbReference type="SMART" id="SM00487">
    <property type="entry name" value="DEXDc"/>
    <property type="match status" value="1"/>
</dbReference>
<dbReference type="GO" id="GO:0003677">
    <property type="term" value="F:DNA binding"/>
    <property type="evidence" value="ECO:0007669"/>
    <property type="project" value="UniProtKB-KW"/>
</dbReference>
<dbReference type="InterPro" id="IPR027417">
    <property type="entry name" value="P-loop_NTPase"/>
</dbReference>
<dbReference type="Gene3D" id="3.40.50.300">
    <property type="entry name" value="P-loop containing nucleotide triphosphate hydrolases"/>
    <property type="match status" value="2"/>
</dbReference>
<evidence type="ECO:0000256" key="8">
    <source>
        <dbReference type="ARBA" id="ARBA00022840"/>
    </source>
</evidence>
<keyword evidence="4 10" id="KW-0547">Nucleotide-binding</keyword>
<name>A0AAV2U3I4_HAEIF</name>
<evidence type="ECO:0000256" key="4">
    <source>
        <dbReference type="ARBA" id="ARBA00022741"/>
    </source>
</evidence>
<protein>
    <recommendedName>
        <fullName evidence="10">Type I restriction enzyme endonuclease subunit</fullName>
        <shortName evidence="10">R protein</shortName>
        <ecNumber evidence="10">3.1.21.3</ecNumber>
    </recommendedName>
</protein>
<dbReference type="Proteomes" id="UP000006797">
    <property type="component" value="Chromosome"/>
</dbReference>
<dbReference type="CDD" id="cd18800">
    <property type="entry name" value="SF2_C_EcoR124I-like"/>
    <property type="match status" value="1"/>
</dbReference>
<dbReference type="NCBIfam" id="TIGR00348">
    <property type="entry name" value="hsdR"/>
    <property type="match status" value="1"/>
</dbReference>
<evidence type="ECO:0000313" key="13">
    <source>
        <dbReference type="Proteomes" id="UP000006797"/>
    </source>
</evidence>
<evidence type="ECO:0000313" key="12">
    <source>
        <dbReference type="EMBL" id="CBY87043.1"/>
    </source>
</evidence>
<evidence type="ECO:0000256" key="9">
    <source>
        <dbReference type="ARBA" id="ARBA00023125"/>
    </source>
</evidence>
<keyword evidence="7 10" id="KW-0378">Hydrolase</keyword>
<evidence type="ECO:0000256" key="5">
    <source>
        <dbReference type="ARBA" id="ARBA00022747"/>
    </source>
</evidence>
<keyword evidence="6" id="KW-0255">Endonuclease</keyword>
<evidence type="ECO:0000256" key="1">
    <source>
        <dbReference type="ARBA" id="ARBA00000851"/>
    </source>
</evidence>
<dbReference type="CDD" id="cd18030">
    <property type="entry name" value="DEXHc_RE_I_HsdR"/>
    <property type="match status" value="1"/>
</dbReference>
<dbReference type="KEGG" id="hil:HICON_18090"/>
<keyword evidence="3" id="KW-0540">Nuclease</keyword>
<dbReference type="InterPro" id="IPR007409">
    <property type="entry name" value="Restrct_endonuc_type1_HsdR_N"/>
</dbReference>
<dbReference type="InterPro" id="IPR055180">
    <property type="entry name" value="HsdR_RecA-like_helicase_dom_2"/>
</dbReference>
<dbReference type="AlphaFoldDB" id="A0AAV2U3I4"/>
<dbReference type="Pfam" id="PF11867">
    <property type="entry name" value="T1RH-like_C"/>
    <property type="match status" value="1"/>
</dbReference>
<dbReference type="EMBL" id="FQ670204">
    <property type="protein sequence ID" value="CBY87043.1"/>
    <property type="molecule type" value="Genomic_DNA"/>
</dbReference>
<dbReference type="CDD" id="cd22332">
    <property type="entry name" value="HsdR_N"/>
    <property type="match status" value="1"/>
</dbReference>
<dbReference type="Pfam" id="PF18766">
    <property type="entry name" value="SWI2_SNF2"/>
    <property type="match status" value="1"/>
</dbReference>
<proteinExistence type="inferred from homology"/>
<dbReference type="InterPro" id="IPR014001">
    <property type="entry name" value="Helicase_ATP-bd"/>
</dbReference>
<dbReference type="GO" id="GO:0009307">
    <property type="term" value="P:DNA restriction-modification system"/>
    <property type="evidence" value="ECO:0007669"/>
    <property type="project" value="UniProtKB-KW"/>
</dbReference>
<dbReference type="GO" id="GO:0009035">
    <property type="term" value="F:type I site-specific deoxyribonuclease activity"/>
    <property type="evidence" value="ECO:0007669"/>
    <property type="project" value="UniProtKB-EC"/>
</dbReference>
<evidence type="ECO:0000256" key="2">
    <source>
        <dbReference type="ARBA" id="ARBA00008598"/>
    </source>
</evidence>
<dbReference type="InterPro" id="IPR021810">
    <property type="entry name" value="T1RH-like_C"/>
</dbReference>
<comment type="similarity">
    <text evidence="2 10">Belongs to the HsdR family.</text>
</comment>
<feature type="domain" description="Helicase ATP-binding" evidence="11">
    <location>
        <begin position="298"/>
        <end position="479"/>
    </location>
</feature>
<dbReference type="Gene3D" id="3.90.1570.50">
    <property type="match status" value="1"/>
</dbReference>
<dbReference type="Pfam" id="PF04313">
    <property type="entry name" value="HSDR_N"/>
    <property type="match status" value="1"/>
</dbReference>
<dbReference type="SUPFAM" id="SSF52540">
    <property type="entry name" value="P-loop containing nucleoside triphosphate hydrolases"/>
    <property type="match status" value="2"/>
</dbReference>
<evidence type="ECO:0000256" key="10">
    <source>
        <dbReference type="RuleBase" id="RU364115"/>
    </source>
</evidence>
<comment type="function">
    <text evidence="10">Subunit R is required for both nuclease and ATPase activities, but not for modification.</text>
</comment>
<dbReference type="InterPro" id="IPR040980">
    <property type="entry name" value="SWI2_SNF2"/>
</dbReference>
<comment type="catalytic activity">
    <reaction evidence="1 10">
        <text>Endonucleolytic cleavage of DNA to give random double-stranded fragments with terminal 5'-phosphates, ATP is simultaneously hydrolyzed.</text>
        <dbReference type="EC" id="3.1.21.3"/>
    </reaction>
</comment>
<dbReference type="PANTHER" id="PTHR30195:SF15">
    <property type="entry name" value="TYPE I RESTRICTION ENZYME HINDI ENDONUCLEASE SUBUNIT"/>
    <property type="match status" value="1"/>
</dbReference>
<accession>A0AAV2U3I4</accession>
<evidence type="ECO:0000256" key="3">
    <source>
        <dbReference type="ARBA" id="ARBA00022722"/>
    </source>
</evidence>
<keyword evidence="5 10" id="KW-0680">Restriction system</keyword>
<dbReference type="EC" id="3.1.21.3" evidence="10"/>
<dbReference type="InterPro" id="IPR004473">
    <property type="entry name" value="Restrct_endonuc_typeI_HsdR"/>
</dbReference>
<evidence type="ECO:0000256" key="7">
    <source>
        <dbReference type="ARBA" id="ARBA00022801"/>
    </source>
</evidence>
<keyword evidence="8 10" id="KW-0067">ATP-binding</keyword>
<dbReference type="InterPro" id="IPR051268">
    <property type="entry name" value="Type-I_R_enzyme_R_subunit"/>
</dbReference>
<dbReference type="PROSITE" id="PS51192">
    <property type="entry name" value="HELICASE_ATP_BIND_1"/>
    <property type="match status" value="1"/>
</dbReference>
<dbReference type="PANTHER" id="PTHR30195">
    <property type="entry name" value="TYPE I SITE-SPECIFIC DEOXYRIBONUCLEASE PROTEIN SUBUNIT M AND R"/>
    <property type="match status" value="1"/>
</dbReference>
<gene>
    <name evidence="12" type="ORF">HICON_18090</name>
</gene>
<reference evidence="12 13" key="1">
    <citation type="journal article" date="2012" name="Emerg. Infect. Dis.">
        <title>Lineage-specific Virulence Determinants of Haemophilus influenzae Biogroup aegyptius.</title>
        <authorList>
            <person name="Strouts F.R."/>
            <person name="Power P."/>
            <person name="Croucher N.J."/>
            <person name="Corton N."/>
            <person name="van Tonder A."/>
            <person name="Quail M.A."/>
            <person name="Langford P.R."/>
            <person name="Hudson M.J."/>
            <person name="Parkhill J."/>
            <person name="Kroll J.S."/>
            <person name="Bentley S.D."/>
        </authorList>
    </citation>
    <scope>NUCLEOTIDE SEQUENCE [LARGE SCALE GENOMIC DNA]</scope>
    <source>
        <strain evidence="12 13">F3047</strain>
    </source>
</reference>
<comment type="subunit">
    <text evidence="10">The type I restriction/modification system is composed of three polypeptides R, M and S.</text>
</comment>
<evidence type="ECO:0000259" key="11">
    <source>
        <dbReference type="PROSITE" id="PS51192"/>
    </source>
</evidence>
<evidence type="ECO:0000256" key="6">
    <source>
        <dbReference type="ARBA" id="ARBA00022759"/>
    </source>
</evidence>